<gene>
    <name evidence="1" type="ORF">PaecuDRAFT_4829</name>
</gene>
<dbReference type="OrthoDB" id="2537369at2"/>
<proteinExistence type="predicted"/>
<evidence type="ECO:0000313" key="1">
    <source>
        <dbReference type="EMBL" id="EFM08365.1"/>
    </source>
</evidence>
<dbReference type="AlphaFoldDB" id="E0IGN4"/>
<evidence type="ECO:0000313" key="2">
    <source>
        <dbReference type="Proteomes" id="UP000005387"/>
    </source>
</evidence>
<name>E0IGN4_9BACL</name>
<feature type="non-terminal residue" evidence="1">
    <location>
        <position position="141"/>
    </location>
</feature>
<keyword evidence="2" id="KW-1185">Reference proteome</keyword>
<protein>
    <submittedName>
        <fullName evidence="1">Uncharacterized protein</fullName>
    </submittedName>
</protein>
<dbReference type="RefSeq" id="WP_006040805.1">
    <property type="nucleotide sequence ID" value="NZ_AEDD01000026.1"/>
</dbReference>
<reference evidence="1 2" key="1">
    <citation type="submission" date="2010-07" db="EMBL/GenBank/DDBJ databases">
        <title>The draft genome of Paenibacillus curdlanolyticus YK9.</title>
        <authorList>
            <consortium name="US DOE Joint Genome Institute (JGI-PGF)"/>
            <person name="Lucas S."/>
            <person name="Copeland A."/>
            <person name="Lapidus A."/>
            <person name="Cheng J.-F."/>
            <person name="Bruce D."/>
            <person name="Goodwin L."/>
            <person name="Pitluck S."/>
            <person name="Land M.L."/>
            <person name="Hauser L."/>
            <person name="Chang Y.-J."/>
            <person name="Jeffries C."/>
            <person name="Anderson I.J."/>
            <person name="Johnson E."/>
            <person name="Loganathan U."/>
            <person name="Mulhopadhyay B."/>
            <person name="Kyrpides N."/>
            <person name="Woyke T.J."/>
        </authorList>
    </citation>
    <scope>NUCLEOTIDE SEQUENCE [LARGE SCALE GENOMIC DNA]</scope>
    <source>
        <strain evidence="1 2">YK9</strain>
    </source>
</reference>
<dbReference type="EMBL" id="AEDD01000026">
    <property type="protein sequence ID" value="EFM08365.1"/>
    <property type="molecule type" value="Genomic_DNA"/>
</dbReference>
<accession>E0IGN4</accession>
<sequence length="141" mass="15856">MAKVQATTANDGSSVFDVNTNDPNQLKWQADAMMFVSDLQVNQTLKQQWTSLLASMKAKLDDSPPPADDKDAIYKEKIKIINNFLAQKGYQTAAVFVLELTKTDFYNDHLKESEPNDESDRFVQDILAKPALLAGWQKAMQ</sequence>
<dbReference type="Proteomes" id="UP000005387">
    <property type="component" value="Unassembled WGS sequence"/>
</dbReference>
<organism evidence="1 2">
    <name type="scientific">Paenibacillus curdlanolyticus YK9</name>
    <dbReference type="NCBI Taxonomy" id="717606"/>
    <lineage>
        <taxon>Bacteria</taxon>
        <taxon>Bacillati</taxon>
        <taxon>Bacillota</taxon>
        <taxon>Bacilli</taxon>
        <taxon>Bacillales</taxon>
        <taxon>Paenibacillaceae</taxon>
        <taxon>Paenibacillus</taxon>
    </lineage>
</organism>